<name>A0AAW1H7N8_SAPOF</name>
<dbReference type="Gene3D" id="3.30.420.10">
    <property type="entry name" value="Ribonuclease H-like superfamily/Ribonuclease H"/>
    <property type="match status" value="1"/>
</dbReference>
<accession>A0AAW1H7N8</accession>
<dbReference type="PANTHER" id="PTHR45835:SF99">
    <property type="entry name" value="CHROMO DOMAIN-CONTAINING PROTEIN-RELATED"/>
    <property type="match status" value="1"/>
</dbReference>
<keyword evidence="3" id="KW-1185">Reference proteome</keyword>
<feature type="domain" description="Tf2-1-like SH3-like" evidence="1">
    <location>
        <begin position="135"/>
        <end position="199"/>
    </location>
</feature>
<dbReference type="PANTHER" id="PTHR45835">
    <property type="entry name" value="YALI0A06105P"/>
    <property type="match status" value="1"/>
</dbReference>
<gene>
    <name evidence="2" type="ORF">RND81_12G074000</name>
</gene>
<dbReference type="GO" id="GO:0003676">
    <property type="term" value="F:nucleic acid binding"/>
    <property type="evidence" value="ECO:0007669"/>
    <property type="project" value="InterPro"/>
</dbReference>
<protein>
    <recommendedName>
        <fullName evidence="1">Tf2-1-like SH3-like domain-containing protein</fullName>
    </recommendedName>
</protein>
<dbReference type="InterPro" id="IPR036397">
    <property type="entry name" value="RNaseH_sf"/>
</dbReference>
<dbReference type="Pfam" id="PF24626">
    <property type="entry name" value="SH3_Tf2-1"/>
    <property type="match status" value="1"/>
</dbReference>
<dbReference type="AlphaFoldDB" id="A0AAW1H7N8"/>
<dbReference type="InterPro" id="IPR012337">
    <property type="entry name" value="RNaseH-like_sf"/>
</dbReference>
<sequence length="224" mass="25687">MDFITGLPISQGDSVILVVVDRLTKYSHLVGLPAHFNALLVAKTFIDTVVKLHEYCLNTTYHEGLKMTPFQALYGRVPPSIPAYSKDESKVPAIDEMLRERDEALTHLRDNLLEAQHRMSQRVNKGRRELEFQPGDMVLLRLQPYRQHSVTRCHHHKLSRRYCGPFQIMERIGKVAYKLALPAQAKIHPVFHVSLLKLFRGDITIPHAPLPLEFIDGKPLYHGQ</sequence>
<dbReference type="Proteomes" id="UP001443914">
    <property type="component" value="Unassembled WGS sequence"/>
</dbReference>
<dbReference type="EMBL" id="JBDFQZ010000012">
    <property type="protein sequence ID" value="KAK9672066.1"/>
    <property type="molecule type" value="Genomic_DNA"/>
</dbReference>
<proteinExistence type="predicted"/>
<comment type="caution">
    <text evidence="2">The sequence shown here is derived from an EMBL/GenBank/DDBJ whole genome shotgun (WGS) entry which is preliminary data.</text>
</comment>
<organism evidence="2 3">
    <name type="scientific">Saponaria officinalis</name>
    <name type="common">Common soapwort</name>
    <name type="synonym">Lychnis saponaria</name>
    <dbReference type="NCBI Taxonomy" id="3572"/>
    <lineage>
        <taxon>Eukaryota</taxon>
        <taxon>Viridiplantae</taxon>
        <taxon>Streptophyta</taxon>
        <taxon>Embryophyta</taxon>
        <taxon>Tracheophyta</taxon>
        <taxon>Spermatophyta</taxon>
        <taxon>Magnoliopsida</taxon>
        <taxon>eudicotyledons</taxon>
        <taxon>Gunneridae</taxon>
        <taxon>Pentapetalae</taxon>
        <taxon>Caryophyllales</taxon>
        <taxon>Caryophyllaceae</taxon>
        <taxon>Caryophylleae</taxon>
        <taxon>Saponaria</taxon>
    </lineage>
</organism>
<dbReference type="InterPro" id="IPR056924">
    <property type="entry name" value="SH3_Tf2-1"/>
</dbReference>
<evidence type="ECO:0000259" key="1">
    <source>
        <dbReference type="Pfam" id="PF24626"/>
    </source>
</evidence>
<evidence type="ECO:0000313" key="3">
    <source>
        <dbReference type="Proteomes" id="UP001443914"/>
    </source>
</evidence>
<evidence type="ECO:0000313" key="2">
    <source>
        <dbReference type="EMBL" id="KAK9672066.1"/>
    </source>
</evidence>
<dbReference type="SUPFAM" id="SSF53098">
    <property type="entry name" value="Ribonuclease H-like"/>
    <property type="match status" value="1"/>
</dbReference>
<reference evidence="2" key="1">
    <citation type="submission" date="2024-03" db="EMBL/GenBank/DDBJ databases">
        <title>WGS assembly of Saponaria officinalis var. Norfolk2.</title>
        <authorList>
            <person name="Jenkins J."/>
            <person name="Shu S."/>
            <person name="Grimwood J."/>
            <person name="Barry K."/>
            <person name="Goodstein D."/>
            <person name="Schmutz J."/>
            <person name="Leebens-Mack J."/>
            <person name="Osbourn A."/>
        </authorList>
    </citation>
    <scope>NUCLEOTIDE SEQUENCE [LARGE SCALE GENOMIC DNA]</scope>
    <source>
        <strain evidence="2">JIC</strain>
    </source>
</reference>